<dbReference type="EMBL" id="CP163440">
    <property type="protein sequence ID" value="XDQ60118.1"/>
    <property type="molecule type" value="Genomic_DNA"/>
</dbReference>
<feature type="transmembrane region" description="Helical" evidence="1">
    <location>
        <begin position="6"/>
        <end position="23"/>
    </location>
</feature>
<dbReference type="RefSeq" id="WP_369255176.1">
    <property type="nucleotide sequence ID" value="NZ_CP163440.1"/>
</dbReference>
<protein>
    <submittedName>
        <fullName evidence="2">Uncharacterized protein</fullName>
    </submittedName>
</protein>
<evidence type="ECO:0000256" key="1">
    <source>
        <dbReference type="SAM" id="Phobius"/>
    </source>
</evidence>
<name>A0AB39RXK7_9ACTN</name>
<keyword evidence="1" id="KW-0472">Membrane</keyword>
<keyword evidence="1" id="KW-1133">Transmembrane helix</keyword>
<evidence type="ECO:0000313" key="2">
    <source>
        <dbReference type="EMBL" id="XDQ60118.1"/>
    </source>
</evidence>
<keyword evidence="1" id="KW-0812">Transmembrane</keyword>
<sequence>MEWSSLASTLVGGTIAAVAALLVEGRRWKRERSNQRSEVRRTLYGSYLASLTQARHACSVLARDPDASPAARRSAIHKAFDPCNAFRAQMTIVAPRGLVDPSRRAYLDLREFGDRIAEGLRLEDPEYGVRRTKHDQVLTVLIDAMRQDLDKG</sequence>
<gene>
    <name evidence="2" type="ORF">AB5J50_04770</name>
</gene>
<organism evidence="2">
    <name type="scientific">Streptomyces sp. R35</name>
    <dbReference type="NCBI Taxonomy" id="3238630"/>
    <lineage>
        <taxon>Bacteria</taxon>
        <taxon>Bacillati</taxon>
        <taxon>Actinomycetota</taxon>
        <taxon>Actinomycetes</taxon>
        <taxon>Kitasatosporales</taxon>
        <taxon>Streptomycetaceae</taxon>
        <taxon>Streptomyces</taxon>
    </lineage>
</organism>
<proteinExistence type="predicted"/>
<accession>A0AB39RXK7</accession>
<dbReference type="AlphaFoldDB" id="A0AB39RXK7"/>
<reference evidence="2" key="1">
    <citation type="submission" date="2024-07" db="EMBL/GenBank/DDBJ databases">
        <authorList>
            <person name="Yu S.T."/>
        </authorList>
    </citation>
    <scope>NUCLEOTIDE SEQUENCE</scope>
    <source>
        <strain evidence="2">R35</strain>
    </source>
</reference>